<keyword evidence="1" id="KW-0812">Transmembrane</keyword>
<organism evidence="3 4">
    <name type="scientific">Moraxella porci DSM 25326</name>
    <dbReference type="NCBI Taxonomy" id="573983"/>
    <lineage>
        <taxon>Bacteria</taxon>
        <taxon>Pseudomonadati</taxon>
        <taxon>Pseudomonadota</taxon>
        <taxon>Gammaproteobacteria</taxon>
        <taxon>Moraxellales</taxon>
        <taxon>Moraxellaceae</taxon>
        <taxon>Moraxella</taxon>
    </lineage>
</organism>
<feature type="domain" description="DUF1468" evidence="2">
    <location>
        <begin position="10"/>
        <end position="142"/>
    </location>
</feature>
<feature type="transmembrane region" description="Helical" evidence="1">
    <location>
        <begin position="79"/>
        <end position="108"/>
    </location>
</feature>
<dbReference type="AlphaFoldDB" id="A0A1T0CUQ2"/>
<dbReference type="STRING" id="573983.B0681_04070"/>
<keyword evidence="1" id="KW-1133">Transmembrane helix</keyword>
<evidence type="ECO:0000313" key="3">
    <source>
        <dbReference type="EMBL" id="OOS25861.1"/>
    </source>
</evidence>
<keyword evidence="4" id="KW-1185">Reference proteome</keyword>
<dbReference type="EMBL" id="MUYV01000004">
    <property type="protein sequence ID" value="OOS25861.1"/>
    <property type="molecule type" value="Genomic_DNA"/>
</dbReference>
<sequence>MNTKLERYFSGLLFLATLFLLYVAWGYTAPIAYDPLGPRPYPLLVLGLMAACTLFLTVRPKAEEIDLGYTPSLLKKLAVCLAAMLGYAVLFEILGFPIATAVMAAVIGKLFGGKTLPCVISGVVMGVLLYLLFDQAFDVPLPLGLIG</sequence>
<proteinExistence type="predicted"/>
<feature type="transmembrane region" description="Helical" evidence="1">
    <location>
        <begin position="12"/>
        <end position="33"/>
    </location>
</feature>
<comment type="caution">
    <text evidence="3">The sequence shown here is derived from an EMBL/GenBank/DDBJ whole genome shotgun (WGS) entry which is preliminary data.</text>
</comment>
<evidence type="ECO:0000256" key="1">
    <source>
        <dbReference type="SAM" id="Phobius"/>
    </source>
</evidence>
<reference evidence="3 4" key="1">
    <citation type="submission" date="2017-02" db="EMBL/GenBank/DDBJ databases">
        <title>Draft genome sequence of Moraxella porci CCUG 54912T type strain.</title>
        <authorList>
            <person name="Salva-Serra F."/>
            <person name="Engstrom-Jakobsson H."/>
            <person name="Thorell K."/>
            <person name="Jaen-Luchoro D."/>
            <person name="Gonzales-Siles L."/>
            <person name="Karlsson R."/>
            <person name="Yazdan S."/>
            <person name="Boulund F."/>
            <person name="Johnning A."/>
            <person name="Engstrand L."/>
            <person name="Kristiansson E."/>
            <person name="Moore E."/>
        </authorList>
    </citation>
    <scope>NUCLEOTIDE SEQUENCE [LARGE SCALE GENOMIC DNA]</scope>
    <source>
        <strain evidence="3 4">CCUG 54912</strain>
    </source>
</reference>
<evidence type="ECO:0000313" key="4">
    <source>
        <dbReference type="Proteomes" id="UP000190683"/>
    </source>
</evidence>
<name>A0A1T0CUQ2_9GAMM</name>
<dbReference type="Proteomes" id="UP000190683">
    <property type="component" value="Unassembled WGS sequence"/>
</dbReference>
<accession>A0A1T0CUQ2</accession>
<dbReference type="InterPro" id="IPR009936">
    <property type="entry name" value="DUF1468"/>
</dbReference>
<dbReference type="RefSeq" id="WP_078317478.1">
    <property type="nucleotide sequence ID" value="NZ_MUYV01000004.1"/>
</dbReference>
<keyword evidence="1" id="KW-0472">Membrane</keyword>
<protein>
    <recommendedName>
        <fullName evidence="2">DUF1468 domain-containing protein</fullName>
    </recommendedName>
</protein>
<feature type="transmembrane region" description="Helical" evidence="1">
    <location>
        <begin position="39"/>
        <end position="58"/>
    </location>
</feature>
<gene>
    <name evidence="3" type="ORF">B0681_04070</name>
</gene>
<dbReference type="Pfam" id="PF07331">
    <property type="entry name" value="TctB"/>
    <property type="match status" value="1"/>
</dbReference>
<evidence type="ECO:0000259" key="2">
    <source>
        <dbReference type="Pfam" id="PF07331"/>
    </source>
</evidence>
<feature type="transmembrane region" description="Helical" evidence="1">
    <location>
        <begin position="114"/>
        <end position="133"/>
    </location>
</feature>